<gene>
    <name evidence="2" type="ORF">HUE57_15335</name>
</gene>
<proteinExistence type="predicted"/>
<sequence length="97" mass="10352">MNRWGVFSLMVATLLLTACSSETTSSTPVEERMIPHVFQEGCKFTIVTDSGTAATTSPINNSSPGVTVSASVSIGEYEIEVADCEVISNPAYLPLYE</sequence>
<dbReference type="KEGG" id="rev:HUE57_15335"/>
<keyword evidence="1" id="KW-0732">Signal</keyword>
<dbReference type="EMBL" id="CP054491">
    <property type="protein sequence ID" value="QKQ27502.1"/>
    <property type="molecule type" value="Genomic_DNA"/>
</dbReference>
<dbReference type="RefSeq" id="WP_135622128.1">
    <property type="nucleotide sequence ID" value="NZ_CP054491.1"/>
</dbReference>
<dbReference type="Proteomes" id="UP000509658">
    <property type="component" value="Chromosome"/>
</dbReference>
<name>A0A6N0HYR2_9GAMM</name>
<evidence type="ECO:0000313" key="2">
    <source>
        <dbReference type="EMBL" id="QKQ27502.1"/>
    </source>
</evidence>
<dbReference type="PROSITE" id="PS51257">
    <property type="entry name" value="PROKAR_LIPOPROTEIN"/>
    <property type="match status" value="1"/>
</dbReference>
<evidence type="ECO:0000313" key="3">
    <source>
        <dbReference type="Proteomes" id="UP000509658"/>
    </source>
</evidence>
<accession>A0A6N0HYR2</accession>
<feature type="chain" id="PRO_5027061104" evidence="1">
    <location>
        <begin position="21"/>
        <end position="97"/>
    </location>
</feature>
<reference evidence="2 3" key="1">
    <citation type="submission" date="2020-05" db="EMBL/GenBank/DDBJ databases">
        <title>Horizontal transmission and recombination maintain forever young bacterial symbiont genomes.</title>
        <authorList>
            <person name="Russell S.L."/>
            <person name="Pepper-Tunick E."/>
            <person name="Svedberg J."/>
            <person name="Byrne A."/>
            <person name="Ruelas Castillo J."/>
            <person name="Vollmers C."/>
            <person name="Beinart R.A."/>
            <person name="Corbett-Detig R."/>
        </authorList>
    </citation>
    <scope>NUCLEOTIDE SEQUENCE [LARGE SCALE GENOMIC DNA]</scope>
    <source>
        <strain evidence="2">Santa_Monica_outfall</strain>
    </source>
</reference>
<organism evidence="2 3">
    <name type="scientific">Candidatus Reidiella endopervernicosa</name>
    <dbReference type="NCBI Taxonomy" id="2738883"/>
    <lineage>
        <taxon>Bacteria</taxon>
        <taxon>Pseudomonadati</taxon>
        <taxon>Pseudomonadota</taxon>
        <taxon>Gammaproteobacteria</taxon>
        <taxon>Candidatus Reidiella</taxon>
    </lineage>
</organism>
<protein>
    <submittedName>
        <fullName evidence="2">Uncharacterized protein</fullName>
    </submittedName>
</protein>
<keyword evidence="3" id="KW-1185">Reference proteome</keyword>
<dbReference type="AlphaFoldDB" id="A0A6N0HYR2"/>
<feature type="signal peptide" evidence="1">
    <location>
        <begin position="1"/>
        <end position="20"/>
    </location>
</feature>
<evidence type="ECO:0000256" key="1">
    <source>
        <dbReference type="SAM" id="SignalP"/>
    </source>
</evidence>